<name>A0A7J6VEB2_THATH</name>
<gene>
    <name evidence="1" type="ORF">FRX31_027445</name>
</gene>
<reference evidence="1 2" key="1">
    <citation type="submission" date="2020-06" db="EMBL/GenBank/DDBJ databases">
        <title>Transcriptomic and genomic resources for Thalictrum thalictroides and T. hernandezii: Facilitating candidate gene discovery in an emerging model plant lineage.</title>
        <authorList>
            <person name="Arias T."/>
            <person name="Riano-Pachon D.M."/>
            <person name="Di Stilio V.S."/>
        </authorList>
    </citation>
    <scope>NUCLEOTIDE SEQUENCE [LARGE SCALE GENOMIC DNA]</scope>
    <source>
        <strain evidence="2">cv. WT478/WT964</strain>
        <tissue evidence="1">Leaves</tissue>
    </source>
</reference>
<dbReference type="Proteomes" id="UP000554482">
    <property type="component" value="Unassembled WGS sequence"/>
</dbReference>
<dbReference type="OrthoDB" id="1748554at2759"/>
<accession>A0A7J6VEB2</accession>
<sequence length="142" mass="16467">MVEVEDEHGGLITQQELIKDYVVHSFEDLCKASNNVIDQQLLSVVPKLITEEQNAELIKIPDMEGNLNWQNFKSKLCDVISNRNWDLPDSVHEIFHRVGIDMSRVMPPNGEEDYKIWKPDQLGVFSVKSAFNTIRKKEQNVW</sequence>
<proteinExistence type="predicted"/>
<dbReference type="EMBL" id="JABWDY010034070">
    <property type="protein sequence ID" value="KAF5182968.1"/>
    <property type="molecule type" value="Genomic_DNA"/>
</dbReference>
<dbReference type="AlphaFoldDB" id="A0A7J6VEB2"/>
<organism evidence="1 2">
    <name type="scientific">Thalictrum thalictroides</name>
    <name type="common">Rue-anemone</name>
    <name type="synonym">Anemone thalictroides</name>
    <dbReference type="NCBI Taxonomy" id="46969"/>
    <lineage>
        <taxon>Eukaryota</taxon>
        <taxon>Viridiplantae</taxon>
        <taxon>Streptophyta</taxon>
        <taxon>Embryophyta</taxon>
        <taxon>Tracheophyta</taxon>
        <taxon>Spermatophyta</taxon>
        <taxon>Magnoliopsida</taxon>
        <taxon>Ranunculales</taxon>
        <taxon>Ranunculaceae</taxon>
        <taxon>Thalictroideae</taxon>
        <taxon>Thalictrum</taxon>
    </lineage>
</organism>
<evidence type="ECO:0000313" key="2">
    <source>
        <dbReference type="Proteomes" id="UP000554482"/>
    </source>
</evidence>
<comment type="caution">
    <text evidence="1">The sequence shown here is derived from an EMBL/GenBank/DDBJ whole genome shotgun (WGS) entry which is preliminary data.</text>
</comment>
<keyword evidence="2" id="KW-1185">Reference proteome</keyword>
<evidence type="ECO:0000313" key="1">
    <source>
        <dbReference type="EMBL" id="KAF5182968.1"/>
    </source>
</evidence>
<protein>
    <submittedName>
        <fullName evidence="1">Uncharacterized protein</fullName>
    </submittedName>
</protein>